<keyword evidence="3" id="KW-1185">Reference proteome</keyword>
<dbReference type="EMBL" id="AZBU02000006">
    <property type="protein sequence ID" value="TKR72080.1"/>
    <property type="molecule type" value="Genomic_DNA"/>
</dbReference>
<proteinExistence type="predicted"/>
<dbReference type="Proteomes" id="UP000298663">
    <property type="component" value="Unassembled WGS sequence"/>
</dbReference>
<feature type="domain" description="USP8 dimerisation" evidence="1">
    <location>
        <begin position="13"/>
        <end position="114"/>
    </location>
</feature>
<evidence type="ECO:0000313" key="3">
    <source>
        <dbReference type="Proteomes" id="UP000298663"/>
    </source>
</evidence>
<accession>A0A4U5MQZ8</accession>
<dbReference type="InterPro" id="IPR015063">
    <property type="entry name" value="USP8_dimer"/>
</dbReference>
<protein>
    <recommendedName>
        <fullName evidence="1">USP8 dimerisation domain-containing protein</fullName>
    </recommendedName>
</protein>
<evidence type="ECO:0000259" key="1">
    <source>
        <dbReference type="Pfam" id="PF08969"/>
    </source>
</evidence>
<organism evidence="2 3">
    <name type="scientific">Steinernema carpocapsae</name>
    <name type="common">Entomopathogenic nematode</name>
    <dbReference type="NCBI Taxonomy" id="34508"/>
    <lineage>
        <taxon>Eukaryota</taxon>
        <taxon>Metazoa</taxon>
        <taxon>Ecdysozoa</taxon>
        <taxon>Nematoda</taxon>
        <taxon>Chromadorea</taxon>
        <taxon>Rhabditida</taxon>
        <taxon>Tylenchina</taxon>
        <taxon>Panagrolaimomorpha</taxon>
        <taxon>Strongyloidoidea</taxon>
        <taxon>Steinernematidae</taxon>
        <taxon>Steinernema</taxon>
    </lineage>
</organism>
<dbReference type="SUPFAM" id="SSF140856">
    <property type="entry name" value="USP8 N-terminal domain-like"/>
    <property type="match status" value="1"/>
</dbReference>
<dbReference type="OrthoDB" id="10373254at2759"/>
<comment type="caution">
    <text evidence="2">The sequence shown here is derived from an EMBL/GenBank/DDBJ whole genome shotgun (WGS) entry which is preliminary data.</text>
</comment>
<dbReference type="GO" id="GO:0016579">
    <property type="term" value="P:protein deubiquitination"/>
    <property type="evidence" value="ECO:0007669"/>
    <property type="project" value="UniProtKB-ARBA"/>
</dbReference>
<reference evidence="2 3" key="2">
    <citation type="journal article" date="2019" name="G3 (Bethesda)">
        <title>Hybrid Assembly of the Genome of the Entomopathogenic Nematode Steinernema carpocapsae Identifies the X-Chromosome.</title>
        <authorList>
            <person name="Serra L."/>
            <person name="Macchietto M."/>
            <person name="Macias-Munoz A."/>
            <person name="McGill C.J."/>
            <person name="Rodriguez I.M."/>
            <person name="Rodriguez B."/>
            <person name="Murad R."/>
            <person name="Mortazavi A."/>
        </authorList>
    </citation>
    <scope>NUCLEOTIDE SEQUENCE [LARGE SCALE GENOMIC DNA]</scope>
    <source>
        <strain evidence="2 3">ALL</strain>
    </source>
</reference>
<dbReference type="AlphaFoldDB" id="A0A4U5MQZ8"/>
<reference evidence="2 3" key="1">
    <citation type="journal article" date="2015" name="Genome Biol.">
        <title>Comparative genomics of Steinernema reveals deeply conserved gene regulatory networks.</title>
        <authorList>
            <person name="Dillman A.R."/>
            <person name="Macchietto M."/>
            <person name="Porter C.F."/>
            <person name="Rogers A."/>
            <person name="Williams B."/>
            <person name="Antoshechkin I."/>
            <person name="Lee M.M."/>
            <person name="Goodwin Z."/>
            <person name="Lu X."/>
            <person name="Lewis E.E."/>
            <person name="Goodrich-Blair H."/>
            <person name="Stock S.P."/>
            <person name="Adams B.J."/>
            <person name="Sternberg P.W."/>
            <person name="Mortazavi A."/>
        </authorList>
    </citation>
    <scope>NUCLEOTIDE SEQUENCE [LARGE SCALE GENOMIC DNA]</scope>
    <source>
        <strain evidence="2 3">ALL</strain>
    </source>
</reference>
<dbReference type="Pfam" id="PF08969">
    <property type="entry name" value="USP8_dimer"/>
    <property type="match status" value="1"/>
</dbReference>
<evidence type="ECO:0000313" key="2">
    <source>
        <dbReference type="EMBL" id="TKR72080.1"/>
    </source>
</evidence>
<sequence length="142" mass="16566">MNSDVLIVLNPKVRFEQLVAKSTVNVQLHPSMPLMRLIDALCLMKRLYEEYFEARNLEYAYMYGMRILSVSKAVVSRQDYCSSMTHIIENKILSKEFYAQMEQIRDAINHTYAKEAELLSKNMQERREQLLSATVSPESEHA</sequence>
<name>A0A4U5MQZ8_STECR</name>
<dbReference type="Gene3D" id="1.20.58.80">
    <property type="entry name" value="Phosphotransferase system, lactose/cellobiose-type IIA subunit"/>
    <property type="match status" value="1"/>
</dbReference>
<gene>
    <name evidence="2" type="ORF">L596_019594</name>
</gene>